<organism evidence="1 2">
    <name type="scientific">Galerina marginata (strain CBS 339.88)</name>
    <dbReference type="NCBI Taxonomy" id="685588"/>
    <lineage>
        <taxon>Eukaryota</taxon>
        <taxon>Fungi</taxon>
        <taxon>Dikarya</taxon>
        <taxon>Basidiomycota</taxon>
        <taxon>Agaricomycotina</taxon>
        <taxon>Agaricomycetes</taxon>
        <taxon>Agaricomycetidae</taxon>
        <taxon>Agaricales</taxon>
        <taxon>Agaricineae</taxon>
        <taxon>Strophariaceae</taxon>
        <taxon>Galerina</taxon>
    </lineage>
</organism>
<sequence>MQELLEVLRALIVDDQLSKALLMLKQGLIMIDAHMQISPWIARSQYAPGVLRILDGTADGEEEGAGNGERREGQAAIDANVNFLDSLTRSGFPRAARPNPPKFFRFSAGG</sequence>
<reference evidence="2" key="1">
    <citation type="journal article" date="2014" name="Proc. Natl. Acad. Sci. U.S.A.">
        <title>Extensive sampling of basidiomycete genomes demonstrates inadequacy of the white-rot/brown-rot paradigm for wood decay fungi.</title>
        <authorList>
            <person name="Riley R."/>
            <person name="Salamov A.A."/>
            <person name="Brown D.W."/>
            <person name="Nagy L.G."/>
            <person name="Floudas D."/>
            <person name="Held B.W."/>
            <person name="Levasseur A."/>
            <person name="Lombard V."/>
            <person name="Morin E."/>
            <person name="Otillar R."/>
            <person name="Lindquist E.A."/>
            <person name="Sun H."/>
            <person name="LaButti K.M."/>
            <person name="Schmutz J."/>
            <person name="Jabbour D."/>
            <person name="Luo H."/>
            <person name="Baker S.E."/>
            <person name="Pisabarro A.G."/>
            <person name="Walton J.D."/>
            <person name="Blanchette R.A."/>
            <person name="Henrissat B."/>
            <person name="Martin F."/>
            <person name="Cullen D."/>
            <person name="Hibbett D.S."/>
            <person name="Grigoriev I.V."/>
        </authorList>
    </citation>
    <scope>NUCLEOTIDE SEQUENCE [LARGE SCALE GENOMIC DNA]</scope>
    <source>
        <strain evidence="2">CBS 339.88</strain>
    </source>
</reference>
<dbReference type="EMBL" id="KL142392">
    <property type="protein sequence ID" value="KDR71443.1"/>
    <property type="molecule type" value="Genomic_DNA"/>
</dbReference>
<dbReference type="Proteomes" id="UP000027222">
    <property type="component" value="Unassembled WGS sequence"/>
</dbReference>
<evidence type="ECO:0000313" key="1">
    <source>
        <dbReference type="EMBL" id="KDR71443.1"/>
    </source>
</evidence>
<dbReference type="AlphaFoldDB" id="A0A067SXJ2"/>
<evidence type="ECO:0000313" key="2">
    <source>
        <dbReference type="Proteomes" id="UP000027222"/>
    </source>
</evidence>
<keyword evidence="2" id="KW-1185">Reference proteome</keyword>
<dbReference type="HOGENOM" id="CLU_2171261_0_0_1"/>
<protein>
    <submittedName>
        <fullName evidence="1">Uncharacterized protein</fullName>
    </submittedName>
</protein>
<accession>A0A067SXJ2</accession>
<gene>
    <name evidence="1" type="ORF">GALMADRAFT_229438</name>
</gene>
<proteinExistence type="predicted"/>
<name>A0A067SXJ2_GALM3</name>